<name>A0A8E2J2F1_9APHY</name>
<evidence type="ECO:0000259" key="1">
    <source>
        <dbReference type="Pfam" id="PF03644"/>
    </source>
</evidence>
<dbReference type="InterPro" id="IPR032979">
    <property type="entry name" value="ENGase"/>
</dbReference>
<feature type="domain" description="Cytosolic endo-beta-N-acetylglucosaminidase TIM barrel" evidence="1">
    <location>
        <begin position="70"/>
        <end position="406"/>
    </location>
</feature>
<protein>
    <recommendedName>
        <fullName evidence="1">Cytosolic endo-beta-N-acetylglucosaminidase TIM barrel domain-containing protein</fullName>
    </recommendedName>
</protein>
<dbReference type="EMBL" id="KV722357">
    <property type="protein sequence ID" value="OCH93261.1"/>
    <property type="molecule type" value="Genomic_DNA"/>
</dbReference>
<dbReference type="GO" id="GO:0005829">
    <property type="term" value="C:cytosol"/>
    <property type="evidence" value="ECO:0007669"/>
    <property type="project" value="UniProtKB-SubCell"/>
</dbReference>
<sequence>MPLRGFGHTEQVLDHEPYFGSLADLDGWASRPAAQLDGVLPFRSRSPTKEWSSRGKLLVCHDYKGGYTETPSVMSYTFNFWSYCDTFIYFSHHRVTVPPSGWTTAAHKQGVKMLGTLIFEGSGEEDCLRLLVGRLPQSRTGPAASSSASSFPVSPHYARVLADLAHQRGFDGYLLNFECPLRGGLEQARVLTAWIALLENELQRKVGSHAQVIWYDSVVINGLLRWQDRLNSYNLPFFLPSSGFFTNYTWPPHYPSLTAQYFVGLDPNLIVRPKSLKDIFVGVDVWGRGSHGGGGFGCYKAISHIDPEFLGLSVALFGQAWTWETEQDKPGWSWETWWDYERKLWLGPPEAGETVVVPKENLREGEVECPHGPFAPIRQFFPRYPPPDPAVLSFFTTFSPGVGPSWFVNGVKVLDTSNGWTDVSKNCSLGDLIWPYPAPHWQHADQDVDVPKAVSTLRMDEAWLGGSSVQMTVSVPGSASEGAAFRCLWVPIQSLSITPQNFYEMSLVYRVTSSPEVDIDIGLSVESLDNPSAVSISVSPVPNRYPTESLGEWARLTVEFSLPSDRETGALVASGLVLGLVMEDPTQDVQIFIDLGALSVYTRPKAPQVSRKRPKLIWADFKPHSASSGERFCGTVSWEVAESFDALTDLTITSPEDPQPAWVLESSIPPFSYFNVYAGAVPEEGQGASSPLNSTFIGTTGLNGRERCFFVDPACLPSSLKGASALRYYIQGVTDEGYTLGWESCTFVEVRGSP</sequence>
<dbReference type="PANTHER" id="PTHR13246">
    <property type="entry name" value="ENDO BETA N-ACETYLGLUCOSAMINIDASE"/>
    <property type="match status" value="1"/>
</dbReference>
<keyword evidence="3" id="KW-1185">Reference proteome</keyword>
<dbReference type="AlphaFoldDB" id="A0A8E2J2F1"/>
<accession>A0A8E2J2F1</accession>
<dbReference type="PANTHER" id="PTHR13246:SF1">
    <property type="entry name" value="CYTOSOLIC ENDO-BETA-N-ACETYLGLUCOSAMINIDASE"/>
    <property type="match status" value="1"/>
</dbReference>
<evidence type="ECO:0000313" key="3">
    <source>
        <dbReference type="Proteomes" id="UP000250043"/>
    </source>
</evidence>
<gene>
    <name evidence="2" type="ORF">OBBRIDRAFT_749870</name>
</gene>
<dbReference type="Pfam" id="PF03644">
    <property type="entry name" value="Glyco_hydro_85"/>
    <property type="match status" value="1"/>
</dbReference>
<reference evidence="2 3" key="1">
    <citation type="submission" date="2016-07" db="EMBL/GenBank/DDBJ databases">
        <title>Draft genome of the white-rot fungus Obba rivulosa 3A-2.</title>
        <authorList>
            <consortium name="DOE Joint Genome Institute"/>
            <person name="Miettinen O."/>
            <person name="Riley R."/>
            <person name="Acob R."/>
            <person name="Barry K."/>
            <person name="Cullen D."/>
            <person name="De Vries R."/>
            <person name="Hainaut M."/>
            <person name="Hatakka A."/>
            <person name="Henrissat B."/>
            <person name="Hilden K."/>
            <person name="Kuo R."/>
            <person name="Labutti K."/>
            <person name="Lipzen A."/>
            <person name="Makela M.R."/>
            <person name="Sandor L."/>
            <person name="Spatafora J.W."/>
            <person name="Grigoriev I.V."/>
            <person name="Hibbett D.S."/>
        </authorList>
    </citation>
    <scope>NUCLEOTIDE SEQUENCE [LARGE SCALE GENOMIC DNA]</scope>
    <source>
        <strain evidence="2 3">3A-2</strain>
    </source>
</reference>
<organism evidence="2 3">
    <name type="scientific">Obba rivulosa</name>
    <dbReference type="NCBI Taxonomy" id="1052685"/>
    <lineage>
        <taxon>Eukaryota</taxon>
        <taxon>Fungi</taxon>
        <taxon>Dikarya</taxon>
        <taxon>Basidiomycota</taxon>
        <taxon>Agaricomycotina</taxon>
        <taxon>Agaricomycetes</taxon>
        <taxon>Polyporales</taxon>
        <taxon>Gelatoporiaceae</taxon>
        <taxon>Obba</taxon>
    </lineage>
</organism>
<evidence type="ECO:0000313" key="2">
    <source>
        <dbReference type="EMBL" id="OCH93261.1"/>
    </source>
</evidence>
<dbReference type="GO" id="GO:0033925">
    <property type="term" value="F:mannosyl-glycoprotein endo-beta-N-acetylglucosaminidase activity"/>
    <property type="evidence" value="ECO:0007669"/>
    <property type="project" value="UniProtKB-EC"/>
</dbReference>
<dbReference type="Gene3D" id="3.20.20.80">
    <property type="entry name" value="Glycosidases"/>
    <property type="match status" value="1"/>
</dbReference>
<dbReference type="Proteomes" id="UP000250043">
    <property type="component" value="Unassembled WGS sequence"/>
</dbReference>
<dbReference type="OrthoDB" id="284473at2759"/>
<dbReference type="InterPro" id="IPR005201">
    <property type="entry name" value="TIM_ENGase"/>
</dbReference>
<dbReference type="Gene3D" id="2.60.120.260">
    <property type="entry name" value="Galactose-binding domain-like"/>
    <property type="match status" value="1"/>
</dbReference>
<proteinExistence type="predicted"/>